<sequence>KPVGTYTADSQSGEKKTEKTYTACTGLLKFLRVGVISSANQDIIITENCKVPFWVKVYERRKTHVAQDVVPGYTPLHPSGIIYPSSPVMLPGMESPSYGIPPSQGTVFPGSVVTGPFSISMKQVYYLTIAEVKVQEEGNTKFSKRSGYLDVADFGHFYSQDTSTGFVKSYLIPLPCLGFLTSVYEGAVFPGYTVAQIICNLKDLNIR</sequence>
<dbReference type="EMBL" id="JAPCXB010000273">
    <property type="protein sequence ID" value="KAJ1604310.1"/>
    <property type="molecule type" value="Genomic_DNA"/>
</dbReference>
<keyword evidence="2" id="KW-1185">Reference proteome</keyword>
<gene>
    <name evidence="1" type="ORF">OJ252_3752</name>
</gene>
<comment type="caution">
    <text evidence="1">The sequence shown here is derived from an EMBL/GenBank/DDBJ whole genome shotgun (WGS) entry which is preliminary data.</text>
</comment>
<organism evidence="1 2">
    <name type="scientific">Cryptosporidium canis</name>
    <dbReference type="NCBI Taxonomy" id="195482"/>
    <lineage>
        <taxon>Eukaryota</taxon>
        <taxon>Sar</taxon>
        <taxon>Alveolata</taxon>
        <taxon>Apicomplexa</taxon>
        <taxon>Conoidasida</taxon>
        <taxon>Coccidia</taxon>
        <taxon>Eucoccidiorida</taxon>
        <taxon>Eimeriorina</taxon>
        <taxon>Cryptosporidiidae</taxon>
        <taxon>Cryptosporidium</taxon>
    </lineage>
</organism>
<evidence type="ECO:0000313" key="1">
    <source>
        <dbReference type="EMBL" id="KAJ1604310.1"/>
    </source>
</evidence>
<name>A0ABQ8P1E1_9CRYT</name>
<feature type="non-terminal residue" evidence="1">
    <location>
        <position position="1"/>
    </location>
</feature>
<accession>A0ABQ8P1E1</accession>
<proteinExistence type="predicted"/>
<evidence type="ECO:0000313" key="2">
    <source>
        <dbReference type="Proteomes" id="UP001071777"/>
    </source>
</evidence>
<dbReference type="Proteomes" id="UP001071777">
    <property type="component" value="Unassembled WGS sequence"/>
</dbReference>
<reference evidence="1" key="1">
    <citation type="submission" date="2022-10" db="EMBL/GenBank/DDBJ databases">
        <title>Adaptive evolution leads to modifications in subtelomeric GC content in a zoonotic Cryptosporidium species.</title>
        <authorList>
            <person name="Li J."/>
            <person name="Feng Y."/>
            <person name="Xiao L."/>
        </authorList>
    </citation>
    <scope>NUCLEOTIDE SEQUENCE</scope>
    <source>
        <strain evidence="1">25894</strain>
    </source>
</reference>
<protein>
    <submittedName>
        <fullName evidence="1">Signal peptide-containing protein</fullName>
    </submittedName>
</protein>
<feature type="non-terminal residue" evidence="1">
    <location>
        <position position="207"/>
    </location>
</feature>